<feature type="transmembrane region" description="Helical" evidence="1">
    <location>
        <begin position="12"/>
        <end position="30"/>
    </location>
</feature>
<dbReference type="Proteomes" id="UP000008556">
    <property type="component" value="Chromosome"/>
</dbReference>
<evidence type="ECO:0000313" key="2">
    <source>
        <dbReference type="EMBL" id="ABX69970.1"/>
    </source>
</evidence>
<organism evidence="2 3">
    <name type="scientific">Salmonella paratyphi B (strain ATCC BAA-1250 / SPB7)</name>
    <dbReference type="NCBI Taxonomy" id="1016998"/>
    <lineage>
        <taxon>Bacteria</taxon>
        <taxon>Pseudomonadati</taxon>
        <taxon>Pseudomonadota</taxon>
        <taxon>Gammaproteobacteria</taxon>
        <taxon>Enterobacterales</taxon>
        <taxon>Enterobacteriaceae</taxon>
        <taxon>Salmonella</taxon>
    </lineage>
</organism>
<accession>A0A6C6Z7K2</accession>
<dbReference type="KEGG" id="spq:SPAB_04658"/>
<keyword evidence="1" id="KW-0812">Transmembrane</keyword>
<keyword evidence="1" id="KW-1133">Transmembrane helix</keyword>
<dbReference type="PROSITE" id="PS51257">
    <property type="entry name" value="PROKAR_LIPOPROTEIN"/>
    <property type="match status" value="1"/>
</dbReference>
<proteinExistence type="predicted"/>
<evidence type="ECO:0000256" key="1">
    <source>
        <dbReference type="SAM" id="Phobius"/>
    </source>
</evidence>
<keyword evidence="1" id="KW-0472">Membrane</keyword>
<protein>
    <recommendedName>
        <fullName evidence="4">Lipoprotein</fullName>
    </recommendedName>
</protein>
<evidence type="ECO:0000313" key="3">
    <source>
        <dbReference type="Proteomes" id="UP000008556"/>
    </source>
</evidence>
<dbReference type="AlphaFoldDB" id="A0A6C6Z7K2"/>
<gene>
    <name evidence="2" type="ordered locus">SPAB_04658</name>
</gene>
<name>A0A6C6Z7K2_SALPB</name>
<sequence>MKVCRFSLHQPHLFLCFSIITSFACNLARFKRVKVTPFITF</sequence>
<dbReference type="EMBL" id="CP000886">
    <property type="protein sequence ID" value="ABX69970.1"/>
    <property type="molecule type" value="Genomic_DNA"/>
</dbReference>
<reference evidence="2 3" key="1">
    <citation type="submission" date="2007-11" db="EMBL/GenBank/DDBJ databases">
        <authorList>
            <consortium name="The Salmonella enterica serovar Paratyphi B Genome Sequencing Project"/>
            <person name="McClelland M."/>
            <person name="Sanderson E.K."/>
            <person name="Porwollik S."/>
            <person name="Spieth J."/>
            <person name="Clifton W.S."/>
            <person name="Fulton R."/>
            <person name="Cordes M."/>
            <person name="Wollam A."/>
            <person name="Shah N."/>
            <person name="Pepin K."/>
            <person name="Bhonagiri V."/>
            <person name="Nash W."/>
            <person name="Johnson M."/>
            <person name="Thiruvilangam P."/>
            <person name="Wilson R."/>
        </authorList>
    </citation>
    <scope>NUCLEOTIDE SEQUENCE [LARGE SCALE GENOMIC DNA]</scope>
    <source>
        <strain evidence="3">ATCC BAA-1250 / SPB7</strain>
    </source>
</reference>
<evidence type="ECO:0008006" key="4">
    <source>
        <dbReference type="Google" id="ProtNLM"/>
    </source>
</evidence>